<protein>
    <submittedName>
        <fullName evidence="1">Uncharacterized protein</fullName>
    </submittedName>
</protein>
<dbReference type="EMBL" id="JAKIJS010000001">
    <property type="protein sequence ID" value="MCF6137607.1"/>
    <property type="molecule type" value="Genomic_DNA"/>
</dbReference>
<accession>A0ABS9GXW5</accession>
<name>A0ABS9GXW5_9BACL</name>
<dbReference type="Proteomes" id="UP001649381">
    <property type="component" value="Unassembled WGS sequence"/>
</dbReference>
<evidence type="ECO:0000313" key="1">
    <source>
        <dbReference type="EMBL" id="MCF6137607.1"/>
    </source>
</evidence>
<sequence>MTISKFTNKSLVLDQDLEYSQKIGLPVEVYCMKQYETVAFGQIQLFTHQYVQINDRLFCRDGNAFFGCPCPM</sequence>
<reference evidence="1 2" key="1">
    <citation type="submission" date="2022-01" db="EMBL/GenBank/DDBJ databases">
        <title>Alkalihalobacillus sp. EGI L200015, a novel bacterium isolated from a salt lake sediment.</title>
        <authorList>
            <person name="Gao L."/>
            <person name="Fang B.-Z."/>
            <person name="Li W.-J."/>
        </authorList>
    </citation>
    <scope>NUCLEOTIDE SEQUENCE [LARGE SCALE GENOMIC DNA]</scope>
    <source>
        <strain evidence="1 2">KCTC 12718</strain>
    </source>
</reference>
<keyword evidence="2" id="KW-1185">Reference proteome</keyword>
<gene>
    <name evidence="1" type="ORF">L2716_07685</name>
</gene>
<proteinExistence type="predicted"/>
<dbReference type="RefSeq" id="WP_236333332.1">
    <property type="nucleotide sequence ID" value="NZ_JAKIJS010000001.1"/>
</dbReference>
<comment type="caution">
    <text evidence="1">The sequence shown here is derived from an EMBL/GenBank/DDBJ whole genome shotgun (WGS) entry which is preliminary data.</text>
</comment>
<evidence type="ECO:0000313" key="2">
    <source>
        <dbReference type="Proteomes" id="UP001649381"/>
    </source>
</evidence>
<organism evidence="1 2">
    <name type="scientific">Pseudalkalibacillus berkeleyi</name>
    <dbReference type="NCBI Taxonomy" id="1069813"/>
    <lineage>
        <taxon>Bacteria</taxon>
        <taxon>Bacillati</taxon>
        <taxon>Bacillota</taxon>
        <taxon>Bacilli</taxon>
        <taxon>Bacillales</taxon>
        <taxon>Fictibacillaceae</taxon>
        <taxon>Pseudalkalibacillus</taxon>
    </lineage>
</organism>